<accession>A0A381SV54</accession>
<protein>
    <submittedName>
        <fullName evidence="2">Uncharacterized protein</fullName>
    </submittedName>
</protein>
<dbReference type="AlphaFoldDB" id="A0A381SV54"/>
<reference evidence="2" key="1">
    <citation type="submission" date="2018-05" db="EMBL/GenBank/DDBJ databases">
        <authorList>
            <person name="Lanie J.A."/>
            <person name="Ng W.-L."/>
            <person name="Kazmierczak K.M."/>
            <person name="Andrzejewski T.M."/>
            <person name="Davidsen T.M."/>
            <person name="Wayne K.J."/>
            <person name="Tettelin H."/>
            <person name="Glass J.I."/>
            <person name="Rusch D."/>
            <person name="Podicherti R."/>
            <person name="Tsui H.-C.T."/>
            <person name="Winkler M.E."/>
        </authorList>
    </citation>
    <scope>NUCLEOTIDE SEQUENCE</scope>
</reference>
<evidence type="ECO:0000256" key="1">
    <source>
        <dbReference type="SAM" id="MobiDB-lite"/>
    </source>
</evidence>
<feature type="region of interest" description="Disordered" evidence="1">
    <location>
        <begin position="1"/>
        <end position="35"/>
    </location>
</feature>
<gene>
    <name evidence="2" type="ORF">METZ01_LOCUS60035</name>
</gene>
<feature type="compositionally biased region" description="Basic and acidic residues" evidence="1">
    <location>
        <begin position="21"/>
        <end position="35"/>
    </location>
</feature>
<dbReference type="EMBL" id="UINC01003535">
    <property type="protein sequence ID" value="SVA07181.1"/>
    <property type="molecule type" value="Genomic_DNA"/>
</dbReference>
<organism evidence="2">
    <name type="scientific">marine metagenome</name>
    <dbReference type="NCBI Taxonomy" id="408172"/>
    <lineage>
        <taxon>unclassified sequences</taxon>
        <taxon>metagenomes</taxon>
        <taxon>ecological metagenomes</taxon>
    </lineage>
</organism>
<evidence type="ECO:0000313" key="2">
    <source>
        <dbReference type="EMBL" id="SVA07181.1"/>
    </source>
</evidence>
<name>A0A381SV54_9ZZZZ</name>
<proteinExistence type="predicted"/>
<sequence>MAISQVAQEPALAKHTLNRRLKPENQVRAIDKRES</sequence>